<evidence type="ECO:0000259" key="10">
    <source>
        <dbReference type="Pfam" id="PF07685"/>
    </source>
</evidence>
<feature type="compositionally biased region" description="Basic and acidic residues" evidence="8">
    <location>
        <begin position="353"/>
        <end position="362"/>
    </location>
</feature>
<accession>A0ABX2DU03</accession>
<dbReference type="Pfam" id="PF01656">
    <property type="entry name" value="CbiA"/>
    <property type="match status" value="1"/>
</dbReference>
<organism evidence="11 12">
    <name type="scientific">Paenibacillus tritici</name>
    <dbReference type="NCBI Taxonomy" id="1873425"/>
    <lineage>
        <taxon>Bacteria</taxon>
        <taxon>Bacillati</taxon>
        <taxon>Bacillota</taxon>
        <taxon>Bacilli</taxon>
        <taxon>Bacillales</taxon>
        <taxon>Paenibacillaceae</taxon>
        <taxon>Paenibacillus</taxon>
    </lineage>
</organism>
<sequence length="602" mass="63819">MKISSCRSERYEAEVGTGTGAEATSRQPQKRPRFVIAGTGSGSGKTTVTLGLMRAFARRGLKVQGFKCGPDYIDPAYHSAVTGRASRNLDSWMTSSAYLREYFLRSSAEADISVIEGVMGLYDGKEDTALTGSTAEIAILTDSPVLLVVDVRSMGRSAAAIVLGFRQLEPEVRIAAVIVNRCGSEGHYRMVKAAIEAACDIPVIGWLPRDSGLDIPERHLGLLPAVERGELEPLFDHAADVLAQGTDLERLLELAAAAPALQAPLEAAAVQHLPGGAAVQHPLGAAAVQYPPGVAAVQHLPGGATVQYPLGAAAVQHPLEAAAKLNFTLETEATADTLNSRLSTGAAPQKSPLAEERNEKGDLSSPGAALTALKETEGLAQPSPVIAVARDAAFNFYYADNLELLARAGARLVHFSPLSGEGIPPEADGIYIGGGFPEEFAAEIAANSLFLSGLRSAAAAGMPLYAECGGYMVLARSLTDRTGAVHEMAGIIPAHTGMQERRAALGYREVTALHDCLLLNRGERLRGHEFHYSVMSYPDAEARTYAYESKGRGGSQPEGYISGNIMAAYAHIHLASYFPAAERLVAACRTYREEKLAKLQQI</sequence>
<comment type="domain">
    <text evidence="7">Comprises of two domains. The C-terminal domain contains the binding site for glutamine and catalyzes the hydrolysis of this substrate to glutamate and ammonia. The N-terminal domain is anticipated to bind ATP and cobyrinate and catalyzes the ultimate synthesis of the diamide product. The ammonia produced via the glutaminase domain is probably translocated to the adjacent domain via a molecular tunnel, where it reacts with an activated intermediate.</text>
</comment>
<evidence type="ECO:0000256" key="1">
    <source>
        <dbReference type="ARBA" id="ARBA00001946"/>
    </source>
</evidence>
<evidence type="ECO:0000256" key="4">
    <source>
        <dbReference type="ARBA" id="ARBA00022840"/>
    </source>
</evidence>
<dbReference type="CDD" id="cd05388">
    <property type="entry name" value="CobB_N"/>
    <property type="match status" value="1"/>
</dbReference>
<evidence type="ECO:0000259" key="9">
    <source>
        <dbReference type="Pfam" id="PF01656"/>
    </source>
</evidence>
<keyword evidence="2 7" id="KW-0436">Ligase</keyword>
<dbReference type="EC" id="6.3.5.11" evidence="7"/>
<keyword evidence="7" id="KW-0169">Cobalamin biosynthesis</keyword>
<dbReference type="SUPFAM" id="SSF52540">
    <property type="entry name" value="P-loop containing nucleoside triphosphate hydrolases"/>
    <property type="match status" value="1"/>
</dbReference>
<dbReference type="InterPro" id="IPR004484">
    <property type="entry name" value="CbiA/CobB_synth"/>
</dbReference>
<comment type="pathway">
    <text evidence="7">Cofactor biosynthesis; adenosylcobalamin biosynthesis; cob(II)yrinate a,c-diamide from sirohydrochlorin (anaerobic route): step 10/10.</text>
</comment>
<keyword evidence="5 7" id="KW-0460">Magnesium</keyword>
<dbReference type="Pfam" id="PF07685">
    <property type="entry name" value="GATase_3"/>
    <property type="match status" value="1"/>
</dbReference>
<protein>
    <recommendedName>
        <fullName evidence="7">Cobyrinate a,c-diamide synthase</fullName>
        <ecNumber evidence="7">6.3.5.11</ecNumber>
    </recommendedName>
    <alternativeName>
        <fullName evidence="7">Cobyrinic acid a,c-diamide synthetase</fullName>
    </alternativeName>
</protein>
<gene>
    <name evidence="7" type="primary">cbiA</name>
    <name evidence="11" type="ORF">HQN87_22890</name>
</gene>
<keyword evidence="6 7" id="KW-0315">Glutamine amidotransferase</keyword>
<dbReference type="NCBIfam" id="TIGR00379">
    <property type="entry name" value="cobB"/>
    <property type="match status" value="1"/>
</dbReference>
<feature type="region of interest" description="Disordered" evidence="8">
    <location>
        <begin position="1"/>
        <end position="40"/>
    </location>
</feature>
<comment type="caution">
    <text evidence="11">The sequence shown here is derived from an EMBL/GenBank/DDBJ whole genome shotgun (WGS) entry which is preliminary data.</text>
</comment>
<dbReference type="SUPFAM" id="SSF52317">
    <property type="entry name" value="Class I glutamine amidotransferase-like"/>
    <property type="match status" value="1"/>
</dbReference>
<name>A0ABX2DU03_9BACL</name>
<evidence type="ECO:0000256" key="8">
    <source>
        <dbReference type="SAM" id="MobiDB-lite"/>
    </source>
</evidence>
<evidence type="ECO:0000256" key="5">
    <source>
        <dbReference type="ARBA" id="ARBA00022842"/>
    </source>
</evidence>
<comment type="similarity">
    <text evidence="7">Belongs to the CobB/CbiA family.</text>
</comment>
<comment type="catalytic activity">
    <reaction evidence="7">
        <text>cob(II)yrinate + 2 L-glutamine + 2 ATP + 2 H2O = cob(II)yrinate a,c diamide + 2 L-glutamate + 2 ADP + 2 phosphate + 2 H(+)</text>
        <dbReference type="Rhea" id="RHEA:26289"/>
        <dbReference type="ChEBI" id="CHEBI:15377"/>
        <dbReference type="ChEBI" id="CHEBI:15378"/>
        <dbReference type="ChEBI" id="CHEBI:29985"/>
        <dbReference type="ChEBI" id="CHEBI:30616"/>
        <dbReference type="ChEBI" id="CHEBI:43474"/>
        <dbReference type="ChEBI" id="CHEBI:58359"/>
        <dbReference type="ChEBI" id="CHEBI:58537"/>
        <dbReference type="ChEBI" id="CHEBI:58894"/>
        <dbReference type="ChEBI" id="CHEBI:456216"/>
        <dbReference type="EC" id="6.3.5.11"/>
    </reaction>
</comment>
<feature type="region of interest" description="Disordered" evidence="8">
    <location>
        <begin position="339"/>
        <end position="366"/>
    </location>
</feature>
<dbReference type="InterPro" id="IPR011698">
    <property type="entry name" value="GATase_3"/>
</dbReference>
<comment type="cofactor">
    <cofactor evidence="1 7">
        <name>Mg(2+)</name>
        <dbReference type="ChEBI" id="CHEBI:18420"/>
    </cofactor>
</comment>
<dbReference type="NCBIfam" id="NF002204">
    <property type="entry name" value="PRK01077.1"/>
    <property type="match status" value="1"/>
</dbReference>
<evidence type="ECO:0000313" key="11">
    <source>
        <dbReference type="EMBL" id="NQX48177.1"/>
    </source>
</evidence>
<dbReference type="Gene3D" id="3.40.50.300">
    <property type="entry name" value="P-loop containing nucleotide triphosphate hydrolases"/>
    <property type="match status" value="2"/>
</dbReference>
<comment type="function">
    <text evidence="7">Catalyzes the ATP-dependent amidation of the two carboxylate groups at positions a and c of cobyrinate, using either L-glutamine or ammonia as the nitrogen source.</text>
</comment>
<feature type="domain" description="CobQ/CobB/MinD/ParA nucleotide binding" evidence="9">
    <location>
        <begin position="35"/>
        <end position="220"/>
    </location>
</feature>
<dbReference type="PROSITE" id="PS51274">
    <property type="entry name" value="GATASE_COBBQ"/>
    <property type="match status" value="1"/>
</dbReference>
<dbReference type="Proteomes" id="UP000711047">
    <property type="component" value="Unassembled WGS sequence"/>
</dbReference>
<keyword evidence="4 7" id="KW-0067">ATP-binding</keyword>
<feature type="site" description="Increases nucleophilicity of active site Cys" evidence="7">
    <location>
        <position position="571"/>
    </location>
</feature>
<proteinExistence type="inferred from homology"/>
<evidence type="ECO:0000256" key="6">
    <source>
        <dbReference type="ARBA" id="ARBA00022962"/>
    </source>
</evidence>
<dbReference type="CDD" id="cd03130">
    <property type="entry name" value="GATase1_CobB"/>
    <property type="match status" value="1"/>
</dbReference>
<dbReference type="PANTHER" id="PTHR43873">
    <property type="entry name" value="COBYRINATE A,C-DIAMIDE SYNTHASE"/>
    <property type="match status" value="1"/>
</dbReference>
<evidence type="ECO:0000256" key="3">
    <source>
        <dbReference type="ARBA" id="ARBA00022741"/>
    </source>
</evidence>
<comment type="miscellaneous">
    <text evidence="7">The a and c carboxylates of cobyrinate are activated for nucleophilic attack via formation of a phosphorylated intermediate by ATP. CbiA catalyzes first the amidation of the c-carboxylate, and then that of the a-carboxylate.</text>
</comment>
<evidence type="ECO:0000256" key="2">
    <source>
        <dbReference type="ARBA" id="ARBA00022598"/>
    </source>
</evidence>
<dbReference type="Gene3D" id="3.40.50.880">
    <property type="match status" value="1"/>
</dbReference>
<reference evidence="11 12" key="1">
    <citation type="submission" date="2020-05" db="EMBL/GenBank/DDBJ databases">
        <title>Paenibacillus glebae, sp. nov., Paenibacillus humi sp. nov., Paenibacillus pedi sp. nov., Paenibacillus terrestris sp. nov. and Paenibacillus terricola sp. nov., isolated from a forest top soil sample.</title>
        <authorList>
            <person name="Qi S."/>
            <person name="Carlier A."/>
            <person name="Cnockaert M."/>
            <person name="Vandamme P."/>
        </authorList>
    </citation>
    <scope>NUCLEOTIDE SEQUENCE [LARGE SCALE GENOMIC DNA]</scope>
    <source>
        <strain evidence="11 12">LMG 29502</strain>
    </source>
</reference>
<dbReference type="InterPro" id="IPR027417">
    <property type="entry name" value="P-loop_NTPase"/>
</dbReference>
<dbReference type="HAMAP" id="MF_00027">
    <property type="entry name" value="CobB_CbiA"/>
    <property type="match status" value="1"/>
</dbReference>
<dbReference type="EMBL" id="JABMKX010000013">
    <property type="protein sequence ID" value="NQX48177.1"/>
    <property type="molecule type" value="Genomic_DNA"/>
</dbReference>
<evidence type="ECO:0000313" key="12">
    <source>
        <dbReference type="Proteomes" id="UP000711047"/>
    </source>
</evidence>
<feature type="active site" description="Nucleophile" evidence="7">
    <location>
        <position position="468"/>
    </location>
</feature>
<dbReference type="PANTHER" id="PTHR43873:SF1">
    <property type="entry name" value="COBYRINATE A,C-DIAMIDE SYNTHASE"/>
    <property type="match status" value="1"/>
</dbReference>
<keyword evidence="3 7" id="KW-0547">Nucleotide-binding</keyword>
<evidence type="ECO:0000256" key="7">
    <source>
        <dbReference type="HAMAP-Rule" id="MF_00027"/>
    </source>
</evidence>
<feature type="domain" description="CobB/CobQ-like glutamine amidotransferase" evidence="10">
    <location>
        <begin position="386"/>
        <end position="576"/>
    </location>
</feature>
<dbReference type="InterPro" id="IPR002586">
    <property type="entry name" value="CobQ/CobB/MinD/ParA_Nub-bd_dom"/>
</dbReference>
<keyword evidence="12" id="KW-1185">Reference proteome</keyword>
<dbReference type="InterPro" id="IPR029062">
    <property type="entry name" value="Class_I_gatase-like"/>
</dbReference>